<reference evidence="2 3" key="1">
    <citation type="submission" date="2018-11" db="EMBL/GenBank/DDBJ databases">
        <authorList>
            <consortium name="Pathogen Informatics"/>
        </authorList>
    </citation>
    <scope>NUCLEOTIDE SEQUENCE [LARGE SCALE GENOMIC DNA]</scope>
</reference>
<protein>
    <submittedName>
        <fullName evidence="2">Uncharacterized protein</fullName>
    </submittedName>
</protein>
<name>A0A3P7J6M3_STRVU</name>
<feature type="compositionally biased region" description="Low complexity" evidence="1">
    <location>
        <begin position="1"/>
        <end position="12"/>
    </location>
</feature>
<evidence type="ECO:0000313" key="3">
    <source>
        <dbReference type="Proteomes" id="UP000270094"/>
    </source>
</evidence>
<feature type="region of interest" description="Disordered" evidence="1">
    <location>
        <begin position="1"/>
        <end position="48"/>
    </location>
</feature>
<evidence type="ECO:0000256" key="1">
    <source>
        <dbReference type="SAM" id="MobiDB-lite"/>
    </source>
</evidence>
<dbReference type="EMBL" id="UYYB01095445">
    <property type="protein sequence ID" value="VDM75519.1"/>
    <property type="molecule type" value="Genomic_DNA"/>
</dbReference>
<proteinExistence type="predicted"/>
<dbReference type="AlphaFoldDB" id="A0A3P7J6M3"/>
<keyword evidence="3" id="KW-1185">Reference proteome</keyword>
<evidence type="ECO:0000313" key="2">
    <source>
        <dbReference type="EMBL" id="VDM75519.1"/>
    </source>
</evidence>
<feature type="compositionally biased region" description="Basic and acidic residues" evidence="1">
    <location>
        <begin position="28"/>
        <end position="45"/>
    </location>
</feature>
<sequence length="164" mass="18191">MEMTAAARTMATQKWADRLATPANMRADGNERDDVSGRRDADSDRGNNATHALLQRAALTQHSKKEKEVVEVVVVVGFETVCPIRALRVFPLTVTDHGYETATEPREALSATNWAGSRCDDDPRIPPAQQIVSISIIFMHCEFSLAVQCRCGTGRRKQSDARHR</sequence>
<dbReference type="Proteomes" id="UP000270094">
    <property type="component" value="Unassembled WGS sequence"/>
</dbReference>
<accession>A0A3P7J6M3</accession>
<organism evidence="2 3">
    <name type="scientific">Strongylus vulgaris</name>
    <name type="common">Blood worm</name>
    <dbReference type="NCBI Taxonomy" id="40348"/>
    <lineage>
        <taxon>Eukaryota</taxon>
        <taxon>Metazoa</taxon>
        <taxon>Ecdysozoa</taxon>
        <taxon>Nematoda</taxon>
        <taxon>Chromadorea</taxon>
        <taxon>Rhabditida</taxon>
        <taxon>Rhabditina</taxon>
        <taxon>Rhabditomorpha</taxon>
        <taxon>Strongyloidea</taxon>
        <taxon>Strongylidae</taxon>
        <taxon>Strongylus</taxon>
    </lineage>
</organism>
<gene>
    <name evidence="2" type="ORF">SVUK_LOCUS10517</name>
</gene>